<name>U5QC75_GLOK1</name>
<protein>
    <submittedName>
        <fullName evidence="1">Uncharacterized protein</fullName>
    </submittedName>
</protein>
<dbReference type="Proteomes" id="UP000017396">
    <property type="component" value="Chromosome"/>
</dbReference>
<dbReference type="eggNOG" id="ENOG5032V0S">
    <property type="taxonomic scope" value="Bacteria"/>
</dbReference>
<organism evidence="1 2">
    <name type="scientific">Gloeobacter kilaueensis (strain ATCC BAA-2537 / CCAP 1431/1 / ULC 316 / JS1)</name>
    <dbReference type="NCBI Taxonomy" id="1183438"/>
    <lineage>
        <taxon>Bacteria</taxon>
        <taxon>Bacillati</taxon>
        <taxon>Cyanobacteriota</taxon>
        <taxon>Cyanophyceae</taxon>
        <taxon>Gloeobacterales</taxon>
        <taxon>Gloeobacteraceae</taxon>
        <taxon>Gloeobacter</taxon>
    </lineage>
</organism>
<dbReference type="EMBL" id="CP003587">
    <property type="protein sequence ID" value="AGY56423.1"/>
    <property type="molecule type" value="Genomic_DNA"/>
</dbReference>
<dbReference type="KEGG" id="glj:GKIL_0176"/>
<keyword evidence="2" id="KW-1185">Reference proteome</keyword>
<dbReference type="InterPro" id="IPR053860">
    <property type="entry name" value="DUF6932"/>
</dbReference>
<dbReference type="HOGENOM" id="CLU_119493_0_0_3"/>
<gene>
    <name evidence="1" type="ORF">GKIL_0176</name>
</gene>
<proteinExistence type="predicted"/>
<dbReference type="STRING" id="1183438.GKIL_0176"/>
<reference evidence="1 2" key="1">
    <citation type="journal article" date="2013" name="PLoS ONE">
        <title>Cultivation and Complete Genome Sequencing of Gloeobacter kilaueensis sp. nov., from a Lava Cave in Kilauea Caldera, Hawai'i.</title>
        <authorList>
            <person name="Saw J.H."/>
            <person name="Schatz M."/>
            <person name="Brown M.V."/>
            <person name="Kunkel D.D."/>
            <person name="Foster J.S."/>
            <person name="Shick H."/>
            <person name="Christensen S."/>
            <person name="Hou S."/>
            <person name="Wan X."/>
            <person name="Donachie S.P."/>
        </authorList>
    </citation>
    <scope>NUCLEOTIDE SEQUENCE [LARGE SCALE GENOMIC DNA]</scope>
    <source>
        <strain evidence="2">JS</strain>
    </source>
</reference>
<accession>U5QC75</accession>
<dbReference type="Pfam" id="PF22014">
    <property type="entry name" value="DUF6932"/>
    <property type="match status" value="1"/>
</dbReference>
<dbReference type="AlphaFoldDB" id="U5QC75"/>
<sequence>MELLRAAGCPTVYIDGSFVSNKQMPADFDACWELDGVNLEVLDPLLLRNENRSQLQKLRFGGELFFFRLQDAGRSETMFDFFQADKATGEAKGIVAIDLQVKES</sequence>
<evidence type="ECO:0000313" key="1">
    <source>
        <dbReference type="EMBL" id="AGY56423.1"/>
    </source>
</evidence>
<evidence type="ECO:0000313" key="2">
    <source>
        <dbReference type="Proteomes" id="UP000017396"/>
    </source>
</evidence>